<keyword evidence="1" id="KW-0732">Signal</keyword>
<name>A0A4Q2TZM4_9HYPH</name>
<dbReference type="Proteomes" id="UP000290759">
    <property type="component" value="Unassembled WGS sequence"/>
</dbReference>
<protein>
    <submittedName>
        <fullName evidence="2">Uncharacterized protein</fullName>
    </submittedName>
</protein>
<accession>A0A4Q2TZM4</accession>
<dbReference type="AlphaFoldDB" id="A0A4Q2TZM4"/>
<feature type="signal peptide" evidence="1">
    <location>
        <begin position="1"/>
        <end position="20"/>
    </location>
</feature>
<feature type="chain" id="PRO_5020856915" evidence="1">
    <location>
        <begin position="21"/>
        <end position="129"/>
    </location>
</feature>
<comment type="caution">
    <text evidence="2">The sequence shown here is derived from an EMBL/GenBank/DDBJ whole genome shotgun (WGS) entry which is preliminary data.</text>
</comment>
<dbReference type="EMBL" id="QYBB01000046">
    <property type="protein sequence ID" value="RYC29589.1"/>
    <property type="molecule type" value="Genomic_DNA"/>
</dbReference>
<reference evidence="2 3" key="1">
    <citation type="submission" date="2018-12" db="EMBL/GenBank/DDBJ databases">
        <authorList>
            <person name="Grouzdev D.S."/>
            <person name="Krutkina M.S."/>
        </authorList>
    </citation>
    <scope>NUCLEOTIDE SEQUENCE [LARGE SCALE GENOMIC DNA]</scope>
    <source>
        <strain evidence="2 3">RmlP026</strain>
    </source>
</reference>
<evidence type="ECO:0000313" key="3">
    <source>
        <dbReference type="Proteomes" id="UP000290759"/>
    </source>
</evidence>
<evidence type="ECO:0000313" key="2">
    <source>
        <dbReference type="EMBL" id="RYC29589.1"/>
    </source>
</evidence>
<sequence length="129" mass="13958">MHKVMLSLALLLAASGSAQAADQVRTVPTGQNRRIDFFASVNPDCSSDGLPTVRLVEGPTNGVVTTDKARDFMPFAKANIRSKCNGRRVAGLKLFYQSTTEFLGVDRVRLIVISASGGEREATYLIQVK</sequence>
<organism evidence="2 3">
    <name type="scientific">Lichenibacterium minor</name>
    <dbReference type="NCBI Taxonomy" id="2316528"/>
    <lineage>
        <taxon>Bacteria</taxon>
        <taxon>Pseudomonadati</taxon>
        <taxon>Pseudomonadota</taxon>
        <taxon>Alphaproteobacteria</taxon>
        <taxon>Hyphomicrobiales</taxon>
        <taxon>Lichenihabitantaceae</taxon>
        <taxon>Lichenibacterium</taxon>
    </lineage>
</organism>
<keyword evidence="3" id="KW-1185">Reference proteome</keyword>
<dbReference type="OrthoDB" id="8447517at2"/>
<gene>
    <name evidence="2" type="ORF">D3273_23085</name>
</gene>
<dbReference type="RefSeq" id="WP_129229253.1">
    <property type="nucleotide sequence ID" value="NZ_QYBB01000046.1"/>
</dbReference>
<proteinExistence type="predicted"/>
<reference evidence="2 3" key="2">
    <citation type="submission" date="2019-02" db="EMBL/GenBank/DDBJ databases">
        <title>'Lichenibacterium ramalinii' gen. nov. sp. nov., 'Lichenibacterium minor' gen. nov. sp. nov.</title>
        <authorList>
            <person name="Pankratov T."/>
        </authorList>
    </citation>
    <scope>NUCLEOTIDE SEQUENCE [LARGE SCALE GENOMIC DNA]</scope>
    <source>
        <strain evidence="2 3">RmlP026</strain>
    </source>
</reference>
<evidence type="ECO:0000256" key="1">
    <source>
        <dbReference type="SAM" id="SignalP"/>
    </source>
</evidence>